<feature type="transmembrane region" description="Helical" evidence="6">
    <location>
        <begin position="419"/>
        <end position="448"/>
    </location>
</feature>
<dbReference type="GO" id="GO:0005886">
    <property type="term" value="C:plasma membrane"/>
    <property type="evidence" value="ECO:0007669"/>
    <property type="project" value="UniProtKB-SubCell"/>
</dbReference>
<dbReference type="SUPFAM" id="SSF103473">
    <property type="entry name" value="MFS general substrate transporter"/>
    <property type="match status" value="1"/>
</dbReference>
<accession>A0A6N9H6W2</accession>
<evidence type="ECO:0000259" key="7">
    <source>
        <dbReference type="PROSITE" id="PS50850"/>
    </source>
</evidence>
<evidence type="ECO:0000256" key="4">
    <source>
        <dbReference type="ARBA" id="ARBA00022989"/>
    </source>
</evidence>
<keyword evidence="9" id="KW-1185">Reference proteome</keyword>
<evidence type="ECO:0000256" key="1">
    <source>
        <dbReference type="ARBA" id="ARBA00004651"/>
    </source>
</evidence>
<name>A0A6N9H6W2_9MICO</name>
<dbReference type="InterPro" id="IPR036259">
    <property type="entry name" value="MFS_trans_sf"/>
</dbReference>
<feature type="transmembrane region" description="Helical" evidence="6">
    <location>
        <begin position="333"/>
        <end position="354"/>
    </location>
</feature>
<dbReference type="PANTHER" id="PTHR42718:SF9">
    <property type="entry name" value="MAJOR FACILITATOR SUPERFAMILY MULTIDRUG TRANSPORTER MFSC"/>
    <property type="match status" value="1"/>
</dbReference>
<dbReference type="InterPro" id="IPR011701">
    <property type="entry name" value="MFS"/>
</dbReference>
<feature type="transmembrane region" description="Helical" evidence="6">
    <location>
        <begin position="34"/>
        <end position="51"/>
    </location>
</feature>
<dbReference type="Gene3D" id="1.20.1720.10">
    <property type="entry name" value="Multidrug resistance protein D"/>
    <property type="match status" value="1"/>
</dbReference>
<feature type="transmembrane region" description="Helical" evidence="6">
    <location>
        <begin position="63"/>
        <end position="82"/>
    </location>
</feature>
<evidence type="ECO:0000313" key="9">
    <source>
        <dbReference type="Proteomes" id="UP000469215"/>
    </source>
</evidence>
<proteinExistence type="predicted"/>
<dbReference type="GO" id="GO:0022857">
    <property type="term" value="F:transmembrane transporter activity"/>
    <property type="evidence" value="ECO:0007669"/>
    <property type="project" value="InterPro"/>
</dbReference>
<feature type="transmembrane region" description="Helical" evidence="6">
    <location>
        <begin position="7"/>
        <end position="28"/>
    </location>
</feature>
<evidence type="ECO:0000256" key="2">
    <source>
        <dbReference type="ARBA" id="ARBA00022448"/>
    </source>
</evidence>
<dbReference type="AlphaFoldDB" id="A0A6N9H6W2"/>
<feature type="domain" description="Major facilitator superfamily (MFS) profile" evidence="7">
    <location>
        <begin position="1"/>
        <end position="477"/>
    </location>
</feature>
<dbReference type="Gene3D" id="1.20.1250.20">
    <property type="entry name" value="MFS general substrate transporter like domains"/>
    <property type="match status" value="1"/>
</dbReference>
<evidence type="ECO:0000313" key="8">
    <source>
        <dbReference type="EMBL" id="MYM19780.1"/>
    </source>
</evidence>
<evidence type="ECO:0000256" key="5">
    <source>
        <dbReference type="ARBA" id="ARBA00023136"/>
    </source>
</evidence>
<feature type="transmembrane region" description="Helical" evidence="6">
    <location>
        <begin position="386"/>
        <end position="407"/>
    </location>
</feature>
<comment type="subcellular location">
    <subcellularLocation>
        <location evidence="1">Cell membrane</location>
        <topology evidence="1">Multi-pass membrane protein</topology>
    </subcellularLocation>
</comment>
<feature type="transmembrane region" description="Helical" evidence="6">
    <location>
        <begin position="154"/>
        <end position="174"/>
    </location>
</feature>
<feature type="transmembrane region" description="Helical" evidence="6">
    <location>
        <begin position="299"/>
        <end position="321"/>
    </location>
</feature>
<feature type="transmembrane region" description="Helical" evidence="6">
    <location>
        <begin position="88"/>
        <end position="109"/>
    </location>
</feature>
<feature type="transmembrane region" description="Helical" evidence="6">
    <location>
        <begin position="361"/>
        <end position="380"/>
    </location>
</feature>
<evidence type="ECO:0000256" key="3">
    <source>
        <dbReference type="ARBA" id="ARBA00022692"/>
    </source>
</evidence>
<keyword evidence="5 6" id="KW-0472">Membrane</keyword>
<feature type="transmembrane region" description="Helical" evidence="6">
    <location>
        <begin position="454"/>
        <end position="475"/>
    </location>
</feature>
<dbReference type="Pfam" id="PF07690">
    <property type="entry name" value="MFS_1"/>
    <property type="match status" value="1"/>
</dbReference>
<keyword evidence="2" id="KW-0813">Transport</keyword>
<sequence length="490" mass="49584">MILGAILNPINSSIIAVALVPIGAAFGAPASQTAWLVSALYVTTAIGQPLTGRLVDLFGPRRVYLVGTSLTGVAGVIGALAPGIGVLILARVILGLGTCAGYPVTMHLIRHEAKRTGRASPAGVLTAVAVATQTVSVLGPTLGGLLIDLGDWRLTFALNIPLALACLVLGWLYLPRETLAGEGCADSGGTEADAAGAGGTGLSGAEAGTTGAVSAGAGTARAGGARSTGGSLLVRLDPLGVALFSAALIALMFFLMALDAAHLWLLGTAAAAAALFTWRELRAAQPFIDVRVFASSAPLLVTYVRMTLTATVSYCFVYGFTQWLEEGRGLSPTLAGLMLLPTFATGIVGSALWGRKPGVRAKLLVGALAQAAGSALLFAVEPGAAIWLIVAVALVFGVPQGILNLAVQNTLYYQARDEFIGAASGLLRTFMYVGAIAASAATGLVYAAEVGTGGLHRLAVLMVAASALQVVITLADRSLLATDRQAVNGG</sequence>
<evidence type="ECO:0000256" key="6">
    <source>
        <dbReference type="SAM" id="Phobius"/>
    </source>
</evidence>
<organism evidence="8 9">
    <name type="scientific">Brevibacterium rongguiense</name>
    <dbReference type="NCBI Taxonomy" id="2695267"/>
    <lineage>
        <taxon>Bacteria</taxon>
        <taxon>Bacillati</taxon>
        <taxon>Actinomycetota</taxon>
        <taxon>Actinomycetes</taxon>
        <taxon>Micrococcales</taxon>
        <taxon>Brevibacteriaceae</taxon>
        <taxon>Brevibacterium</taxon>
    </lineage>
</organism>
<dbReference type="PROSITE" id="PS50850">
    <property type="entry name" value="MFS"/>
    <property type="match status" value="1"/>
</dbReference>
<dbReference type="EMBL" id="WWEQ01000024">
    <property type="protein sequence ID" value="MYM19780.1"/>
    <property type="molecule type" value="Genomic_DNA"/>
</dbReference>
<comment type="caution">
    <text evidence="8">The sequence shown here is derived from an EMBL/GenBank/DDBJ whole genome shotgun (WGS) entry which is preliminary data.</text>
</comment>
<feature type="transmembrane region" description="Helical" evidence="6">
    <location>
        <begin position="236"/>
        <end position="255"/>
    </location>
</feature>
<gene>
    <name evidence="8" type="ORF">GSY69_07305</name>
</gene>
<feature type="transmembrane region" description="Helical" evidence="6">
    <location>
        <begin position="121"/>
        <end position="142"/>
    </location>
</feature>
<keyword evidence="3 6" id="KW-0812">Transmembrane</keyword>
<protein>
    <submittedName>
        <fullName evidence="8">MFS transporter</fullName>
    </submittedName>
</protein>
<feature type="transmembrane region" description="Helical" evidence="6">
    <location>
        <begin position="261"/>
        <end position="278"/>
    </location>
</feature>
<dbReference type="PANTHER" id="PTHR42718">
    <property type="entry name" value="MAJOR FACILITATOR SUPERFAMILY MULTIDRUG TRANSPORTER MFSC"/>
    <property type="match status" value="1"/>
</dbReference>
<reference evidence="8 9" key="1">
    <citation type="submission" date="2020-01" db="EMBL/GenBank/DDBJ databases">
        <authorList>
            <person name="Deng T."/>
        </authorList>
    </citation>
    <scope>NUCLEOTIDE SEQUENCE [LARGE SCALE GENOMIC DNA]</scope>
    <source>
        <strain evidence="8 9">5221</strain>
    </source>
</reference>
<dbReference type="Proteomes" id="UP000469215">
    <property type="component" value="Unassembled WGS sequence"/>
</dbReference>
<keyword evidence="4 6" id="KW-1133">Transmembrane helix</keyword>
<dbReference type="InterPro" id="IPR020846">
    <property type="entry name" value="MFS_dom"/>
</dbReference>